<comment type="caution">
    <text evidence="2">The sequence shown here is derived from an EMBL/GenBank/DDBJ whole genome shotgun (WGS) entry which is preliminary data.</text>
</comment>
<protein>
    <recommendedName>
        <fullName evidence="4">Lipocalin-like domain-containing protein</fullName>
    </recommendedName>
</protein>
<evidence type="ECO:0000256" key="1">
    <source>
        <dbReference type="SAM" id="SignalP"/>
    </source>
</evidence>
<organism evidence="2 3">
    <name type="scientific">Maribacter cobaltidurans</name>
    <dbReference type="NCBI Taxonomy" id="1178778"/>
    <lineage>
        <taxon>Bacteria</taxon>
        <taxon>Pseudomonadati</taxon>
        <taxon>Bacteroidota</taxon>
        <taxon>Flavobacteriia</taxon>
        <taxon>Flavobacteriales</taxon>
        <taxon>Flavobacteriaceae</taxon>
        <taxon>Maribacter</taxon>
    </lineage>
</organism>
<reference evidence="2 3" key="1">
    <citation type="submission" date="2024-01" db="EMBL/GenBank/DDBJ databases">
        <title>Maribacter spp. originated from different algae showed divergent polysaccharides utilization ability.</title>
        <authorList>
            <person name="Wang H."/>
            <person name="Wu Y."/>
        </authorList>
    </citation>
    <scope>NUCLEOTIDE SEQUENCE [LARGE SCALE GENOMIC DNA]</scope>
    <source>
        <strain evidence="2 3">PR1</strain>
    </source>
</reference>
<evidence type="ECO:0000313" key="3">
    <source>
        <dbReference type="Proteomes" id="UP001356308"/>
    </source>
</evidence>
<proteinExistence type="predicted"/>
<feature type="signal peptide" evidence="1">
    <location>
        <begin position="1"/>
        <end position="19"/>
    </location>
</feature>
<dbReference type="EMBL" id="JAZDDG010000011">
    <property type="protein sequence ID" value="MEE1978332.1"/>
    <property type="molecule type" value="Genomic_DNA"/>
</dbReference>
<dbReference type="RefSeq" id="WP_272652982.1">
    <property type="nucleotide sequence ID" value="NZ_JAZDDG010000011.1"/>
</dbReference>
<evidence type="ECO:0008006" key="4">
    <source>
        <dbReference type="Google" id="ProtNLM"/>
    </source>
</evidence>
<evidence type="ECO:0000313" key="2">
    <source>
        <dbReference type="EMBL" id="MEE1978332.1"/>
    </source>
</evidence>
<dbReference type="Proteomes" id="UP001356308">
    <property type="component" value="Unassembled WGS sequence"/>
</dbReference>
<gene>
    <name evidence="2" type="ORF">V1I91_19805</name>
</gene>
<name>A0ABU7IZA1_9FLAO</name>
<accession>A0ABU7IZA1</accession>
<feature type="chain" id="PRO_5045452050" description="Lipocalin-like domain-containing protein" evidence="1">
    <location>
        <begin position="20"/>
        <end position="143"/>
    </location>
</feature>
<sequence>MKKIVLLLVFFLAANDILAQEPNTIYGNYSIELGNEQHHIKYEISLNSNGSFDFHSYSKVEGGIPPETHVYGKGNWNLEGKIVSFVTDEEKDLNEKYTLDFNNTRARFITKPPRDKTARVLKTQLKFFESKIFWIKGLNICKI</sequence>
<keyword evidence="1" id="KW-0732">Signal</keyword>
<keyword evidence="3" id="KW-1185">Reference proteome</keyword>